<keyword evidence="9" id="KW-1185">Reference proteome</keyword>
<feature type="transmembrane region" description="Helical" evidence="6">
    <location>
        <begin position="114"/>
        <end position="133"/>
    </location>
</feature>
<dbReference type="GO" id="GO:0016020">
    <property type="term" value="C:membrane"/>
    <property type="evidence" value="ECO:0007669"/>
    <property type="project" value="UniProtKB-SubCell"/>
</dbReference>
<accession>A0A8J8NSF2</accession>
<dbReference type="AlphaFoldDB" id="A0A8J8NSF2"/>
<evidence type="ECO:0000259" key="7">
    <source>
        <dbReference type="Pfam" id="PF01490"/>
    </source>
</evidence>
<organism evidence="8 9">
    <name type="scientific">Halteria grandinella</name>
    <dbReference type="NCBI Taxonomy" id="5974"/>
    <lineage>
        <taxon>Eukaryota</taxon>
        <taxon>Sar</taxon>
        <taxon>Alveolata</taxon>
        <taxon>Ciliophora</taxon>
        <taxon>Intramacronucleata</taxon>
        <taxon>Spirotrichea</taxon>
        <taxon>Stichotrichia</taxon>
        <taxon>Sporadotrichida</taxon>
        <taxon>Halteriidae</taxon>
        <taxon>Halteria</taxon>
    </lineage>
</organism>
<reference evidence="8" key="1">
    <citation type="submission" date="2019-06" db="EMBL/GenBank/DDBJ databases">
        <authorList>
            <person name="Zheng W."/>
        </authorList>
    </citation>
    <scope>NUCLEOTIDE SEQUENCE</scope>
    <source>
        <strain evidence="8">QDHG01</strain>
    </source>
</reference>
<dbReference type="Proteomes" id="UP000785679">
    <property type="component" value="Unassembled WGS sequence"/>
</dbReference>
<feature type="transmembrane region" description="Helical" evidence="6">
    <location>
        <begin position="200"/>
        <end position="217"/>
    </location>
</feature>
<feature type="transmembrane region" description="Helical" evidence="6">
    <location>
        <begin position="159"/>
        <end position="180"/>
    </location>
</feature>
<dbReference type="InterPro" id="IPR013057">
    <property type="entry name" value="AA_transpt_TM"/>
</dbReference>
<comment type="caution">
    <text evidence="8">The sequence shown here is derived from an EMBL/GenBank/DDBJ whole genome shotgun (WGS) entry which is preliminary data.</text>
</comment>
<dbReference type="Gene3D" id="1.20.1740.10">
    <property type="entry name" value="Amino acid/polyamine transporter I"/>
    <property type="match status" value="1"/>
</dbReference>
<evidence type="ECO:0000256" key="3">
    <source>
        <dbReference type="ARBA" id="ARBA00022989"/>
    </source>
</evidence>
<dbReference type="PANTHER" id="PTHR22950">
    <property type="entry name" value="AMINO ACID TRANSPORTER"/>
    <property type="match status" value="1"/>
</dbReference>
<keyword evidence="3 6" id="KW-1133">Transmembrane helix</keyword>
<evidence type="ECO:0000256" key="1">
    <source>
        <dbReference type="ARBA" id="ARBA00004141"/>
    </source>
</evidence>
<feature type="transmembrane region" description="Helical" evidence="6">
    <location>
        <begin position="344"/>
        <end position="369"/>
    </location>
</feature>
<gene>
    <name evidence="8" type="ORF">FGO68_gene9979</name>
</gene>
<dbReference type="Pfam" id="PF01490">
    <property type="entry name" value="Aa_trans"/>
    <property type="match status" value="1"/>
</dbReference>
<dbReference type="EMBL" id="RRYP01009011">
    <property type="protein sequence ID" value="TNV79360.1"/>
    <property type="molecule type" value="Genomic_DNA"/>
</dbReference>
<evidence type="ECO:0000256" key="6">
    <source>
        <dbReference type="SAM" id="Phobius"/>
    </source>
</evidence>
<name>A0A8J8NSF2_HALGN</name>
<feature type="domain" description="Amino acid transporter transmembrane" evidence="7">
    <location>
        <begin position="84"/>
        <end position="468"/>
    </location>
</feature>
<feature type="transmembrane region" description="Helical" evidence="6">
    <location>
        <begin position="224"/>
        <end position="244"/>
    </location>
</feature>
<keyword evidence="2 6" id="KW-0812">Transmembrane</keyword>
<feature type="transmembrane region" description="Helical" evidence="6">
    <location>
        <begin position="301"/>
        <end position="324"/>
    </location>
</feature>
<dbReference type="GO" id="GO:0009055">
    <property type="term" value="F:electron transfer activity"/>
    <property type="evidence" value="ECO:0007669"/>
    <property type="project" value="InterPro"/>
</dbReference>
<dbReference type="InterPro" id="IPR036150">
    <property type="entry name" value="Cyt_b/b6_C_sf"/>
</dbReference>
<feature type="transmembrane region" description="Helical" evidence="6">
    <location>
        <begin position="415"/>
        <end position="435"/>
    </location>
</feature>
<evidence type="ECO:0000256" key="5">
    <source>
        <dbReference type="SAM" id="MobiDB-lite"/>
    </source>
</evidence>
<feature type="region of interest" description="Disordered" evidence="5">
    <location>
        <begin position="1"/>
        <end position="25"/>
    </location>
</feature>
<dbReference type="GO" id="GO:0016491">
    <property type="term" value="F:oxidoreductase activity"/>
    <property type="evidence" value="ECO:0007669"/>
    <property type="project" value="InterPro"/>
</dbReference>
<dbReference type="SUPFAM" id="SSF81648">
    <property type="entry name" value="a domain/subunit of cytochrome bc1 complex (Ubiquinol-cytochrome c reductase)"/>
    <property type="match status" value="1"/>
</dbReference>
<keyword evidence="4 6" id="KW-0472">Membrane</keyword>
<comment type="subcellular location">
    <subcellularLocation>
        <location evidence="1">Membrane</location>
        <topology evidence="1">Multi-pass membrane protein</topology>
    </subcellularLocation>
</comment>
<feature type="transmembrane region" description="Helical" evidence="6">
    <location>
        <begin position="447"/>
        <end position="468"/>
    </location>
</feature>
<sequence>MQNQFLLNSQIARSSGSSPSQSGILADKPYRSDVIDEHSLNKVLLRQNSGKSSEQAKFCKLEIENEMPLEGLSKDKASSTPSDLQLFFVTVKLFFGISYLSMPNTFAQCGLVGGILLFTFVITINGITMLQILKVADAYRDVKSYSDLGERVLGPRGRVLVDISILVKQLGVCVTYLYFVSTQLDFIICQYTDACFGNKLYMLLLIMPVILMSQIGSYRFLGSLSIPSICIALTGMLCIFYYSFSQMTLGSIKSHNYELKYFDGAKIIGRIGLAMYIFDGNAIVVNIRAEANEKKTYYPRILVKAIIFSLVLFTLFATICYLVYREDTQPIFTMSLVPINSMVVFILACICINALTSYPIQILAAFTIIERFTMVSSDSQLQIDRIKRVSLRSLIIVMTTVVCMMVKTFTDFINIAGALGSVTVAFILPQWFFLSTYRQTLSMPQKIGCWAIAIFGIIGSSYSIYYSIQKLSKGDFS</sequence>
<evidence type="ECO:0000313" key="8">
    <source>
        <dbReference type="EMBL" id="TNV79360.1"/>
    </source>
</evidence>
<proteinExistence type="predicted"/>
<feature type="transmembrane region" description="Helical" evidence="6">
    <location>
        <begin position="389"/>
        <end position="409"/>
    </location>
</feature>
<dbReference type="GO" id="GO:0015179">
    <property type="term" value="F:L-amino acid transmembrane transporter activity"/>
    <property type="evidence" value="ECO:0007669"/>
    <property type="project" value="TreeGrafter"/>
</dbReference>
<dbReference type="OrthoDB" id="339469at2759"/>
<evidence type="ECO:0000313" key="9">
    <source>
        <dbReference type="Proteomes" id="UP000785679"/>
    </source>
</evidence>
<evidence type="ECO:0000256" key="4">
    <source>
        <dbReference type="ARBA" id="ARBA00023136"/>
    </source>
</evidence>
<protein>
    <recommendedName>
        <fullName evidence="7">Amino acid transporter transmembrane domain-containing protein</fullName>
    </recommendedName>
</protein>
<evidence type="ECO:0000256" key="2">
    <source>
        <dbReference type="ARBA" id="ARBA00022692"/>
    </source>
</evidence>
<feature type="compositionally biased region" description="Low complexity" evidence="5">
    <location>
        <begin position="9"/>
        <end position="24"/>
    </location>
</feature>